<comment type="caution">
    <text evidence="6">The sequence shown here is derived from an EMBL/GenBank/DDBJ whole genome shotgun (WGS) entry which is preliminary data.</text>
</comment>
<gene>
    <name evidence="6" type="ORF">HETSPECPRED_006774</name>
</gene>
<keyword evidence="5" id="KW-0325">Glycoprotein</keyword>
<keyword evidence="3" id="KW-0964">Secreted</keyword>
<comment type="subcellular location">
    <subcellularLocation>
        <location evidence="1">Secreted</location>
    </subcellularLocation>
</comment>
<dbReference type="Proteomes" id="UP000664521">
    <property type="component" value="Unassembled WGS sequence"/>
</dbReference>
<dbReference type="Pfam" id="PF03227">
    <property type="entry name" value="GILT"/>
    <property type="match status" value="1"/>
</dbReference>
<evidence type="ECO:0000256" key="5">
    <source>
        <dbReference type="ARBA" id="ARBA00023180"/>
    </source>
</evidence>
<evidence type="ECO:0000256" key="1">
    <source>
        <dbReference type="ARBA" id="ARBA00004613"/>
    </source>
</evidence>
<evidence type="ECO:0000256" key="4">
    <source>
        <dbReference type="ARBA" id="ARBA00022729"/>
    </source>
</evidence>
<evidence type="ECO:0000313" key="7">
    <source>
        <dbReference type="Proteomes" id="UP000664521"/>
    </source>
</evidence>
<comment type="similarity">
    <text evidence="2">Belongs to the GILT family.</text>
</comment>
<proteinExistence type="inferred from homology"/>
<dbReference type="OrthoDB" id="958254at2759"/>
<keyword evidence="7" id="KW-1185">Reference proteome</keyword>
<evidence type="ECO:0000256" key="2">
    <source>
        <dbReference type="ARBA" id="ARBA00005679"/>
    </source>
</evidence>
<dbReference type="AlphaFoldDB" id="A0A8H3FUV6"/>
<dbReference type="GO" id="GO:0016671">
    <property type="term" value="F:oxidoreductase activity, acting on a sulfur group of donors, disulfide as acceptor"/>
    <property type="evidence" value="ECO:0007669"/>
    <property type="project" value="InterPro"/>
</dbReference>
<dbReference type="PANTHER" id="PTHR13234:SF8">
    <property type="entry name" value="GAMMA-INTERFERON-INDUCIBLE LYSOSOMAL THIOL REDUCTASE"/>
    <property type="match status" value="1"/>
</dbReference>
<dbReference type="InterPro" id="IPR004911">
    <property type="entry name" value="Interferon-induced_GILT"/>
</dbReference>
<protein>
    <submittedName>
        <fullName evidence="6">Uncharacterized protein</fullName>
    </submittedName>
</protein>
<evidence type="ECO:0000313" key="6">
    <source>
        <dbReference type="EMBL" id="CAF9928213.1"/>
    </source>
</evidence>
<dbReference type="GO" id="GO:0005576">
    <property type="term" value="C:extracellular region"/>
    <property type="evidence" value="ECO:0007669"/>
    <property type="project" value="UniProtKB-SubCell"/>
</dbReference>
<organism evidence="6 7">
    <name type="scientific">Heterodermia speciosa</name>
    <dbReference type="NCBI Taxonomy" id="116794"/>
    <lineage>
        <taxon>Eukaryota</taxon>
        <taxon>Fungi</taxon>
        <taxon>Dikarya</taxon>
        <taxon>Ascomycota</taxon>
        <taxon>Pezizomycotina</taxon>
        <taxon>Lecanoromycetes</taxon>
        <taxon>OSLEUM clade</taxon>
        <taxon>Lecanoromycetidae</taxon>
        <taxon>Caliciales</taxon>
        <taxon>Physciaceae</taxon>
        <taxon>Heterodermia</taxon>
    </lineage>
</organism>
<evidence type="ECO:0000256" key="3">
    <source>
        <dbReference type="ARBA" id="ARBA00022525"/>
    </source>
</evidence>
<accession>A0A8H3FUV6</accession>
<reference evidence="6" key="1">
    <citation type="submission" date="2021-03" db="EMBL/GenBank/DDBJ databases">
        <authorList>
            <person name="Tagirdzhanova G."/>
        </authorList>
    </citation>
    <scope>NUCLEOTIDE SEQUENCE</scope>
</reference>
<dbReference type="EMBL" id="CAJPDS010000047">
    <property type="protein sequence ID" value="CAF9928213.1"/>
    <property type="molecule type" value="Genomic_DNA"/>
</dbReference>
<sequence length="175" mass="19076">MSKCPDAKDCLRDLVVPAMESIVDLVDFNLSFIGTINPDDTIGCKHGETECLGNMLSLCAKNLFPNRTVISLGFSTCLVSSYRRIPERELVENCALEHGIAFEALNACVSEDGKGLELLRESVERSEDAAVTKSCTVRVAGKSWCIRDGGQWKDCKDGHEPKDLVAAVKKLHSAS</sequence>
<keyword evidence="4" id="KW-0732">Signal</keyword>
<name>A0A8H3FUV6_9LECA</name>
<dbReference type="PANTHER" id="PTHR13234">
    <property type="entry name" value="GAMMA-INTERFERON INDUCIBLE LYSOSOMAL THIOL REDUCTASE GILT"/>
    <property type="match status" value="1"/>
</dbReference>